<dbReference type="Gene3D" id="1.25.40.10">
    <property type="entry name" value="Tetratricopeptide repeat domain"/>
    <property type="match status" value="1"/>
</dbReference>
<feature type="region of interest" description="Disordered" evidence="1">
    <location>
        <begin position="302"/>
        <end position="321"/>
    </location>
</feature>
<dbReference type="RefSeq" id="WP_247976593.1">
    <property type="nucleotide sequence ID" value="NZ_CP095848.1"/>
</dbReference>
<protein>
    <recommendedName>
        <fullName evidence="4">Tetratricopeptide repeat protein</fullName>
    </recommendedName>
</protein>
<sequence length="321" mass="33594">MKNTLLGGMLLLSTWGGLTRIHDRNEAIRQGAAAYARREYAAAAAAYKTAAVTLGSREDVVWLNLAHATARAGEPGAARGYYSRLVTSKTPGIRSVALQQLAALAAAQHDYVQAVGLLRQALVANPANQDARYNYEALRAFLERRAAAPQTPPPGTDGSPQNSPTPTPTPRAGTDQAGSLPDPARPQDPSSAPQPQTDPAGQRNPTQPSATPGSSVNQGFRPGAGPQRSVSRGSEPGSVRGLSDAESGPEAPGGSSRRGGTEAATNAEANTQTQRARLQQMNLSPGQARQLLEALHTAEQQYLQQLPRKATAPAPKGKPGW</sequence>
<dbReference type="SUPFAM" id="SSF48452">
    <property type="entry name" value="TPR-like"/>
    <property type="match status" value="1"/>
</dbReference>
<name>A0ABY4JCQ3_9BACT</name>
<dbReference type="EMBL" id="CP095848">
    <property type="protein sequence ID" value="UPL50585.1"/>
    <property type="molecule type" value="Genomic_DNA"/>
</dbReference>
<feature type="compositionally biased region" description="Polar residues" evidence="1">
    <location>
        <begin position="188"/>
        <end position="218"/>
    </location>
</feature>
<evidence type="ECO:0000256" key="1">
    <source>
        <dbReference type="SAM" id="MobiDB-lite"/>
    </source>
</evidence>
<dbReference type="InterPro" id="IPR011990">
    <property type="entry name" value="TPR-like_helical_dom_sf"/>
</dbReference>
<feature type="compositionally biased region" description="Low complexity" evidence="1">
    <location>
        <begin position="261"/>
        <end position="276"/>
    </location>
</feature>
<proteinExistence type="predicted"/>
<accession>A0ABY4JCQ3</accession>
<evidence type="ECO:0000313" key="3">
    <source>
        <dbReference type="Proteomes" id="UP000829647"/>
    </source>
</evidence>
<keyword evidence="3" id="KW-1185">Reference proteome</keyword>
<evidence type="ECO:0008006" key="4">
    <source>
        <dbReference type="Google" id="ProtNLM"/>
    </source>
</evidence>
<evidence type="ECO:0000313" key="2">
    <source>
        <dbReference type="EMBL" id="UPL50585.1"/>
    </source>
</evidence>
<dbReference type="Proteomes" id="UP000829647">
    <property type="component" value="Chromosome"/>
</dbReference>
<gene>
    <name evidence="2" type="ORF">MWH26_06670</name>
</gene>
<feature type="region of interest" description="Disordered" evidence="1">
    <location>
        <begin position="148"/>
        <end position="285"/>
    </location>
</feature>
<organism evidence="2 3">
    <name type="scientific">Hymenobacter sublimis</name>
    <dbReference type="NCBI Taxonomy" id="2933777"/>
    <lineage>
        <taxon>Bacteria</taxon>
        <taxon>Pseudomonadati</taxon>
        <taxon>Bacteroidota</taxon>
        <taxon>Cytophagia</taxon>
        <taxon>Cytophagales</taxon>
        <taxon>Hymenobacteraceae</taxon>
        <taxon>Hymenobacter</taxon>
    </lineage>
</organism>
<reference evidence="2 3" key="1">
    <citation type="submission" date="2022-04" db="EMBL/GenBank/DDBJ databases">
        <title>Hymenobacter sp. isolated from the air.</title>
        <authorList>
            <person name="Won M."/>
            <person name="Lee C.-M."/>
            <person name="Woen H.-Y."/>
            <person name="Kwon S.-W."/>
        </authorList>
    </citation>
    <scope>NUCLEOTIDE SEQUENCE [LARGE SCALE GENOMIC DNA]</scope>
    <source>
        <strain evidence="3">5516 S-25</strain>
    </source>
</reference>